<evidence type="ECO:0000313" key="2">
    <source>
        <dbReference type="EMBL" id="ETN45904.1"/>
    </source>
</evidence>
<name>W2SDE5_CYPE1</name>
<accession>W2SDE5</accession>
<dbReference type="OrthoDB" id="2245989at2759"/>
<dbReference type="eggNOG" id="ENOG502S26C">
    <property type="taxonomic scope" value="Eukaryota"/>
</dbReference>
<dbReference type="VEuPathDB" id="FungiDB:HMPREF1541_00085"/>
<sequence>MTQVKRKAADLAVPSKGEDPEERKRVLNVLAQRRYRQRRKEHVKKLEAAAKSPQPQTTATSPSSPEAARNEVASGGENGATGSKEESQPIDASAFEKLDRAYPPAVFEQAVATSVAGALDDPFAYDLSYTVFPEDLQLSTQSDPWRLPSLPGSPSCLSSTHASSLTSFSSPVTDSTKSPTYDFPDEAHLEVLELALLRGATAIASRLGIRELIWQLDALSPFSDPLNSFADYSHLPPNLQPTALQRTQQHSPIIDLLPWPTVRDKLIHVLSAPVDLRPAIAATPTALVDFVYDLEDSAEGARIWGDDPYSDRNWEVGEKVFQGWWWAFDTEVVKRSNEMRSRRGARLLGQERGAVLGEVT</sequence>
<protein>
    <recommendedName>
        <fullName evidence="4">BZIP domain-containing protein</fullName>
    </recommendedName>
</protein>
<dbReference type="InterPro" id="IPR046347">
    <property type="entry name" value="bZIP_sf"/>
</dbReference>
<dbReference type="CDD" id="cd14688">
    <property type="entry name" value="bZIP_YAP"/>
    <property type="match status" value="1"/>
</dbReference>
<dbReference type="Proteomes" id="UP000030752">
    <property type="component" value="Unassembled WGS sequence"/>
</dbReference>
<dbReference type="Pfam" id="PF11905">
    <property type="entry name" value="DUF3425"/>
    <property type="match status" value="1"/>
</dbReference>
<dbReference type="HOGENOM" id="CLU_037870_1_0_1"/>
<dbReference type="InParanoid" id="W2SDE5"/>
<dbReference type="PANTHER" id="PTHR38116">
    <property type="entry name" value="CHROMOSOME 7, WHOLE GENOME SHOTGUN SEQUENCE"/>
    <property type="match status" value="1"/>
</dbReference>
<dbReference type="GeneID" id="19967424"/>
<feature type="region of interest" description="Disordered" evidence="1">
    <location>
        <begin position="1"/>
        <end position="88"/>
    </location>
</feature>
<evidence type="ECO:0008006" key="4">
    <source>
        <dbReference type="Google" id="ProtNLM"/>
    </source>
</evidence>
<dbReference type="PANTHER" id="PTHR38116:SF9">
    <property type="entry name" value="BZIP DOMAIN-CONTAINING PROTEIN"/>
    <property type="match status" value="1"/>
</dbReference>
<feature type="compositionally biased region" description="Basic residues" evidence="1">
    <location>
        <begin position="33"/>
        <end position="43"/>
    </location>
</feature>
<feature type="compositionally biased region" description="Basic and acidic residues" evidence="1">
    <location>
        <begin position="16"/>
        <end position="25"/>
    </location>
</feature>
<keyword evidence="3" id="KW-1185">Reference proteome</keyword>
<proteinExistence type="predicted"/>
<evidence type="ECO:0000313" key="3">
    <source>
        <dbReference type="Proteomes" id="UP000030752"/>
    </source>
</evidence>
<gene>
    <name evidence="2" type="ORF">HMPREF1541_00085</name>
</gene>
<dbReference type="RefSeq" id="XP_008710616.1">
    <property type="nucleotide sequence ID" value="XM_008712394.1"/>
</dbReference>
<feature type="compositionally biased region" description="Polar residues" evidence="1">
    <location>
        <begin position="53"/>
        <end position="64"/>
    </location>
</feature>
<dbReference type="SUPFAM" id="SSF57959">
    <property type="entry name" value="Leucine zipper domain"/>
    <property type="match status" value="1"/>
</dbReference>
<organism evidence="2 3">
    <name type="scientific">Cyphellophora europaea (strain CBS 101466)</name>
    <name type="common">Phialophora europaea</name>
    <dbReference type="NCBI Taxonomy" id="1220924"/>
    <lineage>
        <taxon>Eukaryota</taxon>
        <taxon>Fungi</taxon>
        <taxon>Dikarya</taxon>
        <taxon>Ascomycota</taxon>
        <taxon>Pezizomycotina</taxon>
        <taxon>Eurotiomycetes</taxon>
        <taxon>Chaetothyriomycetidae</taxon>
        <taxon>Chaetothyriales</taxon>
        <taxon>Cyphellophoraceae</taxon>
        <taxon>Cyphellophora</taxon>
    </lineage>
</organism>
<dbReference type="GO" id="GO:0003700">
    <property type="term" value="F:DNA-binding transcription factor activity"/>
    <property type="evidence" value="ECO:0007669"/>
    <property type="project" value="InterPro"/>
</dbReference>
<dbReference type="STRING" id="1220924.W2SDE5"/>
<evidence type="ECO:0000256" key="1">
    <source>
        <dbReference type="SAM" id="MobiDB-lite"/>
    </source>
</evidence>
<dbReference type="InterPro" id="IPR021833">
    <property type="entry name" value="DUF3425"/>
</dbReference>
<dbReference type="Gene3D" id="1.20.5.170">
    <property type="match status" value="1"/>
</dbReference>
<dbReference type="AlphaFoldDB" id="W2SDE5"/>
<dbReference type="EMBL" id="KB822711">
    <property type="protein sequence ID" value="ETN45904.1"/>
    <property type="molecule type" value="Genomic_DNA"/>
</dbReference>
<reference evidence="2 3" key="1">
    <citation type="submission" date="2013-03" db="EMBL/GenBank/DDBJ databases">
        <title>The Genome Sequence of Phialophora europaea CBS 101466.</title>
        <authorList>
            <consortium name="The Broad Institute Genomics Platform"/>
            <person name="Cuomo C."/>
            <person name="de Hoog S."/>
            <person name="Gorbushina A."/>
            <person name="Walker B."/>
            <person name="Young S.K."/>
            <person name="Zeng Q."/>
            <person name="Gargeya S."/>
            <person name="Fitzgerald M."/>
            <person name="Haas B."/>
            <person name="Abouelleil A."/>
            <person name="Allen A.W."/>
            <person name="Alvarado L."/>
            <person name="Arachchi H.M."/>
            <person name="Berlin A.M."/>
            <person name="Chapman S.B."/>
            <person name="Gainer-Dewar J."/>
            <person name="Goldberg J."/>
            <person name="Griggs A."/>
            <person name="Gujja S."/>
            <person name="Hansen M."/>
            <person name="Howarth C."/>
            <person name="Imamovic A."/>
            <person name="Ireland A."/>
            <person name="Larimer J."/>
            <person name="McCowan C."/>
            <person name="Murphy C."/>
            <person name="Pearson M."/>
            <person name="Poon T.W."/>
            <person name="Priest M."/>
            <person name="Roberts A."/>
            <person name="Saif S."/>
            <person name="Shea T."/>
            <person name="Sisk P."/>
            <person name="Sykes S."/>
            <person name="Wortman J."/>
            <person name="Nusbaum C."/>
            <person name="Birren B."/>
        </authorList>
    </citation>
    <scope>NUCLEOTIDE SEQUENCE [LARGE SCALE GENOMIC DNA]</scope>
    <source>
        <strain evidence="2 3">CBS 101466</strain>
    </source>
</reference>